<evidence type="ECO:0000313" key="2">
    <source>
        <dbReference type="EMBL" id="VEL36639.1"/>
    </source>
</evidence>
<dbReference type="Gene3D" id="3.30.420.10">
    <property type="entry name" value="Ribonuclease H-like superfamily/Ribonuclease H"/>
    <property type="match status" value="1"/>
</dbReference>
<accession>A0A3S5C5G2</accession>
<dbReference type="PANTHER" id="PTHR37984:SF5">
    <property type="entry name" value="PROTEIN NYNRIN-LIKE"/>
    <property type="match status" value="1"/>
</dbReference>
<dbReference type="PANTHER" id="PTHR37984">
    <property type="entry name" value="PROTEIN CBG26694"/>
    <property type="match status" value="1"/>
</dbReference>
<feature type="region of interest" description="Disordered" evidence="1">
    <location>
        <begin position="120"/>
        <end position="189"/>
    </location>
</feature>
<gene>
    <name evidence="2" type="ORF">PXEA_LOCUS30079</name>
</gene>
<dbReference type="InterPro" id="IPR050951">
    <property type="entry name" value="Retrovirus_Pol_polyprotein"/>
</dbReference>
<proteinExistence type="predicted"/>
<name>A0A3S5C5G2_9PLAT</name>
<dbReference type="AlphaFoldDB" id="A0A3S5C5G2"/>
<dbReference type="SUPFAM" id="SSF53098">
    <property type="entry name" value="Ribonuclease H-like"/>
    <property type="match status" value="1"/>
</dbReference>
<feature type="compositionally biased region" description="Basic and acidic residues" evidence="1">
    <location>
        <begin position="122"/>
        <end position="135"/>
    </location>
</feature>
<organism evidence="2 3">
    <name type="scientific">Protopolystoma xenopodis</name>
    <dbReference type="NCBI Taxonomy" id="117903"/>
    <lineage>
        <taxon>Eukaryota</taxon>
        <taxon>Metazoa</taxon>
        <taxon>Spiralia</taxon>
        <taxon>Lophotrochozoa</taxon>
        <taxon>Platyhelminthes</taxon>
        <taxon>Monogenea</taxon>
        <taxon>Polyopisthocotylea</taxon>
        <taxon>Polystomatidea</taxon>
        <taxon>Polystomatidae</taxon>
        <taxon>Protopolystoma</taxon>
    </lineage>
</organism>
<dbReference type="InterPro" id="IPR012337">
    <property type="entry name" value="RNaseH-like_sf"/>
</dbReference>
<evidence type="ECO:0008006" key="4">
    <source>
        <dbReference type="Google" id="ProtNLM"/>
    </source>
</evidence>
<evidence type="ECO:0000313" key="3">
    <source>
        <dbReference type="Proteomes" id="UP000784294"/>
    </source>
</evidence>
<dbReference type="OrthoDB" id="10047254at2759"/>
<keyword evidence="3" id="KW-1185">Reference proteome</keyword>
<protein>
    <recommendedName>
        <fullName evidence="4">Integrase catalytic domain-containing protein</fullName>
    </recommendedName>
</protein>
<dbReference type="GO" id="GO:0003676">
    <property type="term" value="F:nucleic acid binding"/>
    <property type="evidence" value="ECO:0007669"/>
    <property type="project" value="InterPro"/>
</dbReference>
<dbReference type="Proteomes" id="UP000784294">
    <property type="component" value="Unassembled WGS sequence"/>
</dbReference>
<sequence>MSNIQAGTVAKTFATHHVSKFGTPSMITTDRGKQFESDLFAQLSRLLGTKRSHACAHHSQANGLQVSRRSNRIIKAPKRPYDDFEQTLHLDSELAEDEPGDHNDSPSEFSFDAGNTALSSRLRQDRERRGGDHQAVRRRRHRRHLLEGEGLAGVETLDTSEEETKERAVGHRRSSLKRPTGDMSLSLTR</sequence>
<comment type="caution">
    <text evidence="2">The sequence shown here is derived from an EMBL/GenBank/DDBJ whole genome shotgun (WGS) entry which is preliminary data.</text>
</comment>
<dbReference type="InterPro" id="IPR036397">
    <property type="entry name" value="RNaseH_sf"/>
</dbReference>
<dbReference type="EMBL" id="CAAALY010252798">
    <property type="protein sequence ID" value="VEL36639.1"/>
    <property type="molecule type" value="Genomic_DNA"/>
</dbReference>
<reference evidence="2" key="1">
    <citation type="submission" date="2018-11" db="EMBL/GenBank/DDBJ databases">
        <authorList>
            <consortium name="Pathogen Informatics"/>
        </authorList>
    </citation>
    <scope>NUCLEOTIDE SEQUENCE</scope>
</reference>
<evidence type="ECO:0000256" key="1">
    <source>
        <dbReference type="SAM" id="MobiDB-lite"/>
    </source>
</evidence>